<dbReference type="PANTHER" id="PTHR46796">
    <property type="entry name" value="HTH-TYPE TRANSCRIPTIONAL ACTIVATOR RHAS-RELATED"/>
    <property type="match status" value="1"/>
</dbReference>
<dbReference type="AlphaFoldDB" id="A0A963Z713"/>
<dbReference type="InterPro" id="IPR009057">
    <property type="entry name" value="Homeodomain-like_sf"/>
</dbReference>
<evidence type="ECO:0000256" key="2">
    <source>
        <dbReference type="ARBA" id="ARBA00023125"/>
    </source>
</evidence>
<dbReference type="SMART" id="SM00342">
    <property type="entry name" value="HTH_ARAC"/>
    <property type="match status" value="1"/>
</dbReference>
<keyword evidence="3" id="KW-0804">Transcription</keyword>
<name>A0A963Z713_9PROT</name>
<comment type="caution">
    <text evidence="5">The sequence shown here is derived from an EMBL/GenBank/DDBJ whole genome shotgun (WGS) entry which is preliminary data.</text>
</comment>
<dbReference type="RefSeq" id="WP_227310375.1">
    <property type="nucleotide sequence ID" value="NZ_JAESVA010000015.1"/>
</dbReference>
<dbReference type="Pfam" id="PF12833">
    <property type="entry name" value="HTH_18"/>
    <property type="match status" value="1"/>
</dbReference>
<dbReference type="GO" id="GO:0043565">
    <property type="term" value="F:sequence-specific DNA binding"/>
    <property type="evidence" value="ECO:0007669"/>
    <property type="project" value="InterPro"/>
</dbReference>
<dbReference type="GO" id="GO:0003700">
    <property type="term" value="F:DNA-binding transcription factor activity"/>
    <property type="evidence" value="ECO:0007669"/>
    <property type="project" value="InterPro"/>
</dbReference>
<dbReference type="InterPro" id="IPR050204">
    <property type="entry name" value="AraC_XylS_family_regulators"/>
</dbReference>
<keyword evidence="1" id="KW-0805">Transcription regulation</keyword>
<gene>
    <name evidence="5" type="ORF">ACELLULO517_25805</name>
</gene>
<dbReference type="Proteomes" id="UP000721844">
    <property type="component" value="Unassembled WGS sequence"/>
</dbReference>
<organism evidence="5 6">
    <name type="scientific">Acidisoma cellulosilyticum</name>
    <dbReference type="NCBI Taxonomy" id="2802395"/>
    <lineage>
        <taxon>Bacteria</taxon>
        <taxon>Pseudomonadati</taxon>
        <taxon>Pseudomonadota</taxon>
        <taxon>Alphaproteobacteria</taxon>
        <taxon>Acetobacterales</taxon>
        <taxon>Acidocellaceae</taxon>
        <taxon>Acidisoma</taxon>
    </lineage>
</organism>
<keyword evidence="6" id="KW-1185">Reference proteome</keyword>
<feature type="domain" description="HTH araC/xylS-type" evidence="4">
    <location>
        <begin position="198"/>
        <end position="296"/>
    </location>
</feature>
<evidence type="ECO:0000256" key="3">
    <source>
        <dbReference type="ARBA" id="ARBA00023163"/>
    </source>
</evidence>
<dbReference type="InterPro" id="IPR018060">
    <property type="entry name" value="HTH_AraC"/>
</dbReference>
<dbReference type="SUPFAM" id="SSF46689">
    <property type="entry name" value="Homeodomain-like"/>
    <property type="match status" value="2"/>
</dbReference>
<dbReference type="Gene3D" id="1.10.10.60">
    <property type="entry name" value="Homeodomain-like"/>
    <property type="match status" value="2"/>
</dbReference>
<evidence type="ECO:0000313" key="6">
    <source>
        <dbReference type="Proteomes" id="UP000721844"/>
    </source>
</evidence>
<dbReference type="InterPro" id="IPR018062">
    <property type="entry name" value="HTH_AraC-typ_CS"/>
</dbReference>
<dbReference type="EMBL" id="JAESVA010000015">
    <property type="protein sequence ID" value="MCB8883691.1"/>
    <property type="molecule type" value="Genomic_DNA"/>
</dbReference>
<accession>A0A963Z713</accession>
<proteinExistence type="predicted"/>
<evidence type="ECO:0000256" key="1">
    <source>
        <dbReference type="ARBA" id="ARBA00023015"/>
    </source>
</evidence>
<dbReference type="PROSITE" id="PS00041">
    <property type="entry name" value="HTH_ARAC_FAMILY_1"/>
    <property type="match status" value="1"/>
</dbReference>
<dbReference type="PANTHER" id="PTHR46796:SF14">
    <property type="entry name" value="TRANSCRIPTIONAL REGULATORY PROTEIN"/>
    <property type="match status" value="1"/>
</dbReference>
<protein>
    <submittedName>
        <fullName evidence="5">Helix-turn-helix transcriptional regulator</fullName>
    </submittedName>
</protein>
<dbReference type="PROSITE" id="PS01124">
    <property type="entry name" value="HTH_ARAC_FAMILY_2"/>
    <property type="match status" value="1"/>
</dbReference>
<reference evidence="5 6" key="1">
    <citation type="journal article" date="2021" name="Microorganisms">
        <title>Acidisoma silvae sp. nov. and Acidisomacellulosilytica sp. nov., Two Acidophilic Bacteria Isolated from Decaying Wood, Hydrolyzing Cellulose and Producing Poly-3-hydroxybutyrate.</title>
        <authorList>
            <person name="Mieszkin S."/>
            <person name="Pouder E."/>
            <person name="Uroz S."/>
            <person name="Simon-Colin C."/>
            <person name="Alain K."/>
        </authorList>
    </citation>
    <scope>NUCLEOTIDE SEQUENCE [LARGE SCALE GENOMIC DNA]</scope>
    <source>
        <strain evidence="5 6">HW T5.17</strain>
    </source>
</reference>
<keyword evidence="2" id="KW-0238">DNA-binding</keyword>
<sequence length="297" mass="32789">MLADRIADNLGERFQIPPPPTLAARLIGNTQIGFSRFQNLESRYGDSAPSEREDAFAFIISLRATYFSRVVIGGSEQSVVQSPGEAYLFDLNASNQISLDGEFDSIRFYITQAGIDQMAEDKGNCRIGGLHAKSFGQADQILHRLAMVMIPAIEKSSEVTTAFVEYMGLAFYDHVAHTYGGAQSSDPLASGLGHWHLGRACEFIESNLAGDLSIAALATECGMSMSHFTRAFHMETGMTPHQWIIHRRLSRAKILMQNADLSLSDIACACGFADQSHLGRHFVRATKLTPAQWRRQR</sequence>
<evidence type="ECO:0000313" key="5">
    <source>
        <dbReference type="EMBL" id="MCB8883691.1"/>
    </source>
</evidence>
<evidence type="ECO:0000259" key="4">
    <source>
        <dbReference type="PROSITE" id="PS01124"/>
    </source>
</evidence>